<gene>
    <name evidence="1" type="ORF">ADIMK_0108</name>
</gene>
<accession>A0A081G4I4</accession>
<evidence type="ECO:0000313" key="2">
    <source>
        <dbReference type="Proteomes" id="UP000028252"/>
    </source>
</evidence>
<protein>
    <submittedName>
        <fullName evidence="1">Uncharacterized protein</fullName>
    </submittedName>
</protein>
<name>A0A081G4I4_9GAMM</name>
<reference evidence="1 2" key="1">
    <citation type="submission" date="2014-04" db="EMBL/GenBank/DDBJ databases">
        <title>Marinobacterium kochiensis sp. nov., isolated from sediment sample collected from Kochi backwaters in Kerala, India.</title>
        <authorList>
            <person name="Singh A."/>
            <person name="Pinnaka A.K."/>
        </authorList>
    </citation>
    <scope>NUCLEOTIDE SEQUENCE [LARGE SCALE GENOMIC DNA]</scope>
    <source>
        <strain evidence="1 2">AK27</strain>
    </source>
</reference>
<proteinExistence type="predicted"/>
<organism evidence="1 2">
    <name type="scientific">Marinobacterium lacunae</name>
    <dbReference type="NCBI Taxonomy" id="1232683"/>
    <lineage>
        <taxon>Bacteria</taxon>
        <taxon>Pseudomonadati</taxon>
        <taxon>Pseudomonadota</taxon>
        <taxon>Gammaproteobacteria</taxon>
        <taxon>Oceanospirillales</taxon>
        <taxon>Oceanospirillaceae</taxon>
        <taxon>Marinobacterium</taxon>
    </lineage>
</organism>
<dbReference type="EMBL" id="JMQN01000005">
    <property type="protein sequence ID" value="KEA65689.1"/>
    <property type="molecule type" value="Genomic_DNA"/>
</dbReference>
<evidence type="ECO:0000313" key="1">
    <source>
        <dbReference type="EMBL" id="KEA65689.1"/>
    </source>
</evidence>
<dbReference type="Proteomes" id="UP000028252">
    <property type="component" value="Unassembled WGS sequence"/>
</dbReference>
<keyword evidence="2" id="KW-1185">Reference proteome</keyword>
<dbReference type="AlphaFoldDB" id="A0A081G4I4"/>
<comment type="caution">
    <text evidence="1">The sequence shown here is derived from an EMBL/GenBank/DDBJ whole genome shotgun (WGS) entry which is preliminary data.</text>
</comment>
<dbReference type="PATRIC" id="fig|1232683.4.peg.106"/>
<sequence>MKDKRVLMVPYLDIFDVPEIVDALVKGYGKYLDGDITFKD</sequence>